<evidence type="ECO:0000313" key="2">
    <source>
        <dbReference type="Proteomes" id="UP000682733"/>
    </source>
</evidence>
<feature type="non-terminal residue" evidence="1">
    <location>
        <position position="99"/>
    </location>
</feature>
<evidence type="ECO:0000313" key="1">
    <source>
        <dbReference type="EMBL" id="CAF4574989.1"/>
    </source>
</evidence>
<feature type="non-terminal residue" evidence="1">
    <location>
        <position position="1"/>
    </location>
</feature>
<sequence>GGGLCFRNPHADLNTSQNVDYHVYETIPSSSVTDTTYMFHSAFKPVLQGQTQTVRPFLPRTNIIYRNRQQPLTTTTTSPYDTSAICSSTKYNQQTVLIP</sequence>
<reference evidence="1" key="1">
    <citation type="submission" date="2021-02" db="EMBL/GenBank/DDBJ databases">
        <authorList>
            <person name="Nowell W R."/>
        </authorList>
    </citation>
    <scope>NUCLEOTIDE SEQUENCE</scope>
</reference>
<accession>A0A8S2YS64</accession>
<name>A0A8S2YS64_9BILA</name>
<dbReference type="EMBL" id="CAJOBA010118941">
    <property type="protein sequence ID" value="CAF4574989.1"/>
    <property type="molecule type" value="Genomic_DNA"/>
</dbReference>
<organism evidence="1 2">
    <name type="scientific">Didymodactylos carnosus</name>
    <dbReference type="NCBI Taxonomy" id="1234261"/>
    <lineage>
        <taxon>Eukaryota</taxon>
        <taxon>Metazoa</taxon>
        <taxon>Spiralia</taxon>
        <taxon>Gnathifera</taxon>
        <taxon>Rotifera</taxon>
        <taxon>Eurotatoria</taxon>
        <taxon>Bdelloidea</taxon>
        <taxon>Philodinida</taxon>
        <taxon>Philodinidae</taxon>
        <taxon>Didymodactylos</taxon>
    </lineage>
</organism>
<dbReference type="AlphaFoldDB" id="A0A8S2YS64"/>
<protein>
    <submittedName>
        <fullName evidence="1">Uncharacterized protein</fullName>
    </submittedName>
</protein>
<dbReference type="Proteomes" id="UP000682733">
    <property type="component" value="Unassembled WGS sequence"/>
</dbReference>
<comment type="caution">
    <text evidence="1">The sequence shown here is derived from an EMBL/GenBank/DDBJ whole genome shotgun (WGS) entry which is preliminary data.</text>
</comment>
<proteinExistence type="predicted"/>
<gene>
    <name evidence="1" type="ORF">TMI583_LOCUS50268</name>
</gene>